<evidence type="ECO:0000313" key="12">
    <source>
        <dbReference type="EMBL" id="KAK6176807.1"/>
    </source>
</evidence>
<sequence length="1452" mass="160249">MNLKYCNGVTNVTFYTPCRSCIVNENVDCSVNAIKLTTDKGLSDCSFVVTIKQQSVRLPGCRHECQREVLTMKCCGGFWGADCDECPGGAIQPCNGRGVCSDGETGTGECKCQENFSGISCEKCSNETLYGETCSEVCECVNGTCNSGIQGDGSCLCYSGFSGALCDQVLEECNNFTCENNSRCIEVNNTTTCVCDPGYEKTDENSTVCTAIDACLSNPCQVNAECYPTGPAKHECSCKPNYSGDGINCYPIDPCQVNYGGCVTNSSVCEYRSPNKSECVCLIGYEGYQPDLGCRLIDVCINKSVVCHDKATCKTTGPGRYQCSCPPGYVGDGKQCYTNIIQTLSELNEKDGMLVNQLHISYRLLKVMYNEALSQHGPFTIFVPFDRGYKSILKTMEYGDLMNDADFSRQIIRQHIIIGQFSLEKLSNYSLFYTMEGNTAELNFRSRQEIFKYRIHGNSSKSKVMKGNILASNGIIHITNSLLTLVPEVKGNSSRSILDLIRTEGRYNRFQTLITVAGMEAMFEQENITVFAPENGAWDSLPKGSVDYLTSNLGKKRLKIIVENHIFKGRISVADLINKRVLQSLANNAVNVTITEIGQIRLNNAVNISQTDIPSKNGIYHHIESVLVPDSIKDIIPKRCDIKSYRVVNGICGSCLRLTDLRCPSESVSLNKVSQGCRYWVNVQKRYIPLTGCQQLCNRTYSINKCCAGFYGQECLECPGGFMKPCNGNGRCMDDIYGNGTCVCNEGFTGPTCEYCAKKDFYGPTCSQKCGCLYGICHDGIKGVGLCKANSCFAGYKGKNCNKKLMQCGEEQQYCHVHSNCYKQNGHYECVCKSGYQYVYGECQEIDPCSKSDRGGCHLQATCTKVGPDMPKCDCNKGWIGDGFYCYPATPCSQHQDCHPDAECSDLEPGSFNCICKIGFHGNGTVCVVSNVCQVNNGGCHEKAICTSTGHGTKNCTCGENYGGDGYTCYASISEEIKIHPNLTLLAKLLNVLDENDDILNLIESNYTFFAPTDDAMSKLLGDGEADYWKEDENILSMIRFHTLDKEFDIESLKQLAKFYGRFDTLFDGYSISIAVKSQGVFLLTTLGDEAKIIQSDIPALNGYIHIIDQVLEPFLPDADQPDLEEFFSTKPEYSFFGQQLDQKDLIEYLEGMEEYTLLVPTNEAFLEINSTISRKFLQYYIIPKIYLTAALEDGQMITTSLGTDHRLQFTVKNRQMYVNDIRIENANQLTLGGVVHGLSGILHPVINRCDETYTNQSFGPCVPCQQQSYPCPENFKPRVPPVIIRNICTITQSTPDGKHMNTLGCHSLCYYQQVILQCCSGYYGENCLECPGGPETPCSGHGICRDGINGTGDCLCDERFRGFRCNECEEGLTGTSCNITINSCDYLNGNCSQHATCQKVDGHVTCLCKPGFVGNGHVCQSPCDVHKNICDSHANCHYDDLAKLVNNLCAS</sequence>
<dbReference type="SUPFAM" id="SSF57196">
    <property type="entry name" value="EGF/Laminin"/>
    <property type="match status" value="1"/>
</dbReference>
<dbReference type="GO" id="GO:0016020">
    <property type="term" value="C:membrane"/>
    <property type="evidence" value="ECO:0007669"/>
    <property type="project" value="UniProtKB-SubCell"/>
</dbReference>
<feature type="disulfide bond" evidence="9">
    <location>
        <begin position="112"/>
        <end position="121"/>
    </location>
</feature>
<name>A0AAN8JG08_PATCE</name>
<evidence type="ECO:0000259" key="10">
    <source>
        <dbReference type="PROSITE" id="PS50026"/>
    </source>
</evidence>
<keyword evidence="13" id="KW-1185">Reference proteome</keyword>
<evidence type="ECO:0000256" key="8">
    <source>
        <dbReference type="ARBA" id="ARBA00023180"/>
    </source>
</evidence>
<feature type="domain" description="EGF-like" evidence="10">
    <location>
        <begin position="716"/>
        <end position="754"/>
    </location>
</feature>
<evidence type="ECO:0000256" key="7">
    <source>
        <dbReference type="ARBA" id="ARBA00023170"/>
    </source>
</evidence>
<dbReference type="SMART" id="SM00181">
    <property type="entry name" value="EGF"/>
    <property type="match status" value="14"/>
</dbReference>
<feature type="domain" description="EGF-like" evidence="10">
    <location>
        <begin position="296"/>
        <end position="337"/>
    </location>
</feature>
<feature type="disulfide bond" evidence="9">
    <location>
        <begin position="138"/>
        <end position="155"/>
    </location>
</feature>
<dbReference type="Gene3D" id="2.10.25.10">
    <property type="entry name" value="Laminin"/>
    <property type="match status" value="8"/>
</dbReference>
<feature type="domain" description="EGF-like" evidence="10">
    <location>
        <begin position="169"/>
        <end position="205"/>
    </location>
</feature>
<evidence type="ECO:0000256" key="4">
    <source>
        <dbReference type="ARBA" id="ARBA00022989"/>
    </source>
</evidence>
<dbReference type="FunFam" id="2.10.25.10:FF:000040">
    <property type="entry name" value="Stabilin 2"/>
    <property type="match status" value="1"/>
</dbReference>
<organism evidence="12 13">
    <name type="scientific">Patella caerulea</name>
    <name type="common">Rayed Mediterranean limpet</name>
    <dbReference type="NCBI Taxonomy" id="87958"/>
    <lineage>
        <taxon>Eukaryota</taxon>
        <taxon>Metazoa</taxon>
        <taxon>Spiralia</taxon>
        <taxon>Lophotrochozoa</taxon>
        <taxon>Mollusca</taxon>
        <taxon>Gastropoda</taxon>
        <taxon>Patellogastropoda</taxon>
        <taxon>Patelloidea</taxon>
        <taxon>Patellidae</taxon>
        <taxon>Patella</taxon>
    </lineage>
</organism>
<dbReference type="Pfam" id="PF02469">
    <property type="entry name" value="Fasciclin"/>
    <property type="match status" value="4"/>
</dbReference>
<dbReference type="PROSITE" id="PS00022">
    <property type="entry name" value="EGF_1"/>
    <property type="match status" value="4"/>
</dbReference>
<comment type="caution">
    <text evidence="9">Lacks conserved residue(s) required for the propagation of feature annotation.</text>
</comment>
<keyword evidence="7" id="KW-0675">Receptor</keyword>
<feature type="domain" description="FAS1" evidence="11">
    <location>
        <begin position="1121"/>
        <end position="1243"/>
    </location>
</feature>
<evidence type="ECO:0000256" key="5">
    <source>
        <dbReference type="ARBA" id="ARBA00023136"/>
    </source>
</evidence>
<gene>
    <name evidence="12" type="ORF">SNE40_015039</name>
</gene>
<keyword evidence="5" id="KW-0472">Membrane</keyword>
<dbReference type="Pfam" id="PF12947">
    <property type="entry name" value="EGF_3"/>
    <property type="match status" value="6"/>
</dbReference>
<keyword evidence="6 9" id="KW-1015">Disulfide bond</keyword>
<feature type="domain" description="EGF-like" evidence="10">
    <location>
        <begin position="130"/>
        <end position="167"/>
    </location>
</feature>
<keyword evidence="2 9" id="KW-0245">EGF-like domain</keyword>
<keyword evidence="4" id="KW-1133">Transmembrane helix</keyword>
<feature type="domain" description="FAS1" evidence="11">
    <location>
        <begin position="970"/>
        <end position="1112"/>
    </location>
</feature>
<feature type="domain" description="FAS1" evidence="11">
    <location>
        <begin position="494"/>
        <end position="627"/>
    </location>
</feature>
<dbReference type="Proteomes" id="UP001347796">
    <property type="component" value="Unassembled WGS sequence"/>
</dbReference>
<feature type="disulfide bond" evidence="9">
    <location>
        <begin position="157"/>
        <end position="166"/>
    </location>
</feature>
<dbReference type="InterPro" id="IPR002049">
    <property type="entry name" value="LE_dom"/>
</dbReference>
<feature type="domain" description="EGF-like" evidence="10">
    <location>
        <begin position="845"/>
        <end position="885"/>
    </location>
</feature>
<dbReference type="InterPro" id="IPR056806">
    <property type="entry name" value="EGF_STAB1-2"/>
</dbReference>
<proteinExistence type="predicted"/>
<dbReference type="InterPro" id="IPR000782">
    <property type="entry name" value="FAS1_domain"/>
</dbReference>
<feature type="domain" description="FAS1" evidence="11">
    <location>
        <begin position="337"/>
        <end position="483"/>
    </location>
</feature>
<feature type="domain" description="EGF-like" evidence="10">
    <location>
        <begin position="1327"/>
        <end position="1367"/>
    </location>
</feature>
<dbReference type="EMBL" id="JAZGQO010000010">
    <property type="protein sequence ID" value="KAK6176807.1"/>
    <property type="molecule type" value="Genomic_DNA"/>
</dbReference>
<accession>A0AAN8JG08</accession>
<dbReference type="SUPFAM" id="SSF82153">
    <property type="entry name" value="FAS1 domain"/>
    <property type="match status" value="4"/>
</dbReference>
<dbReference type="InterPro" id="IPR000742">
    <property type="entry name" value="EGF"/>
</dbReference>
<evidence type="ECO:0000256" key="6">
    <source>
        <dbReference type="ARBA" id="ARBA00023157"/>
    </source>
</evidence>
<dbReference type="InterPro" id="IPR036378">
    <property type="entry name" value="FAS1_dom_sf"/>
</dbReference>
<dbReference type="InterPro" id="IPR001881">
    <property type="entry name" value="EGF-like_Ca-bd_dom"/>
</dbReference>
<evidence type="ECO:0000256" key="9">
    <source>
        <dbReference type="PROSITE-ProRule" id="PRU00076"/>
    </source>
</evidence>
<dbReference type="PROSITE" id="PS01186">
    <property type="entry name" value="EGF_2"/>
    <property type="match status" value="4"/>
</dbReference>
<evidence type="ECO:0000313" key="13">
    <source>
        <dbReference type="Proteomes" id="UP001347796"/>
    </source>
</evidence>
<dbReference type="PANTHER" id="PTHR24038">
    <property type="entry name" value="STABILIN"/>
    <property type="match status" value="1"/>
</dbReference>
<dbReference type="SMART" id="SM00179">
    <property type="entry name" value="EGF_CA"/>
    <property type="match status" value="8"/>
</dbReference>
<dbReference type="GO" id="GO:0005509">
    <property type="term" value="F:calcium ion binding"/>
    <property type="evidence" value="ECO:0007669"/>
    <property type="project" value="InterPro"/>
</dbReference>
<feature type="domain" description="EGF-like" evidence="10">
    <location>
        <begin position="888"/>
        <end position="928"/>
    </location>
</feature>
<dbReference type="SMART" id="SM00180">
    <property type="entry name" value="EGF_Lam"/>
    <property type="match status" value="4"/>
</dbReference>
<dbReference type="PROSITE" id="PS50026">
    <property type="entry name" value="EGF_3"/>
    <property type="match status" value="10"/>
</dbReference>
<evidence type="ECO:0000256" key="3">
    <source>
        <dbReference type="ARBA" id="ARBA00022692"/>
    </source>
</evidence>
<evidence type="ECO:0000256" key="2">
    <source>
        <dbReference type="ARBA" id="ARBA00022536"/>
    </source>
</evidence>
<evidence type="ECO:0000259" key="11">
    <source>
        <dbReference type="PROSITE" id="PS50213"/>
    </source>
</evidence>
<evidence type="ECO:0008006" key="14">
    <source>
        <dbReference type="Google" id="ProtNLM"/>
    </source>
</evidence>
<dbReference type="PROSITE" id="PS50213">
    <property type="entry name" value="FAS1"/>
    <property type="match status" value="4"/>
</dbReference>
<dbReference type="InterPro" id="IPR024731">
    <property type="entry name" value="NELL2-like_EGF"/>
</dbReference>
<dbReference type="Pfam" id="PF24887">
    <property type="entry name" value="EGF_STAB1-2"/>
    <property type="match status" value="2"/>
</dbReference>
<comment type="subcellular location">
    <subcellularLocation>
        <location evidence="1">Membrane</location>
        <topology evidence="1">Single-pass type I membrane protein</topology>
    </subcellularLocation>
</comment>
<comment type="caution">
    <text evidence="12">The sequence shown here is derived from an EMBL/GenBank/DDBJ whole genome shotgun (WGS) entry which is preliminary data.</text>
</comment>
<feature type="domain" description="EGF-like" evidence="10">
    <location>
        <begin position="1381"/>
        <end position="1421"/>
    </location>
</feature>
<dbReference type="SMART" id="SM00554">
    <property type="entry name" value="FAS1"/>
    <property type="match status" value="4"/>
</dbReference>
<dbReference type="Gene3D" id="2.30.180.10">
    <property type="entry name" value="FAS1 domain"/>
    <property type="match status" value="4"/>
</dbReference>
<keyword evidence="3" id="KW-0812">Transmembrane</keyword>
<evidence type="ECO:0000256" key="1">
    <source>
        <dbReference type="ARBA" id="ARBA00004479"/>
    </source>
</evidence>
<reference evidence="12 13" key="1">
    <citation type="submission" date="2024-01" db="EMBL/GenBank/DDBJ databases">
        <title>The genome of the rayed Mediterranean limpet Patella caerulea (Linnaeus, 1758).</title>
        <authorList>
            <person name="Anh-Thu Weber A."/>
            <person name="Halstead-Nussloch G."/>
        </authorList>
    </citation>
    <scope>NUCLEOTIDE SEQUENCE [LARGE SCALE GENOMIC DNA]</scope>
    <source>
        <strain evidence="12">AATW-2023a</strain>
        <tissue evidence="12">Whole specimen</tissue>
    </source>
</reference>
<feature type="domain" description="EGF-like" evidence="10">
    <location>
        <begin position="82"/>
        <end position="122"/>
    </location>
</feature>
<feature type="domain" description="EGF-like" evidence="10">
    <location>
        <begin position="211"/>
        <end position="250"/>
    </location>
</feature>
<dbReference type="PANTHER" id="PTHR24038:SF11">
    <property type="entry name" value="INTEGRIN BETA-LIKE PROTEIN E"/>
    <property type="match status" value="1"/>
</dbReference>
<feature type="disulfide bond" evidence="9">
    <location>
        <begin position="1357"/>
        <end position="1366"/>
    </location>
</feature>
<keyword evidence="8" id="KW-0325">Glycoprotein</keyword>
<feature type="disulfide bond" evidence="9">
    <location>
        <begin position="744"/>
        <end position="753"/>
    </location>
</feature>
<protein>
    <recommendedName>
        <fullName evidence="14">Stabilin-2</fullName>
    </recommendedName>
</protein>